<sequence>MSAGSDTDGGSSKRGRRPNRPDPQSGPTAEFALKLLALKESAGDPSYDRMRTELGAAASKSALAAAARGRDLPSWETTWEFVKALAVRVNGEDETAARARWQAEWETARTAATSAPEPEAEPESGEPETTERGGSRRLAVVAITVVGLLVLGLGAWWIFWRTPPTDSATPPPSSSRAPVLPPDAARPIPGDSSFLGRNDDVTFPDGSPVKANQRFVKTWRLHNTGSVPWRGRFLDRLPPLGGLSVCQSPSRVPIPDTEPGTAVLINVPAEAPSTPGECKVYWRMVDSAGNLYFPQSTGIFFLVRVVP</sequence>
<feature type="compositionally biased region" description="Acidic residues" evidence="1">
    <location>
        <begin position="118"/>
        <end position="128"/>
    </location>
</feature>
<evidence type="ECO:0000313" key="4">
    <source>
        <dbReference type="EMBL" id="RZS41126.1"/>
    </source>
</evidence>
<dbReference type="GO" id="GO:0005975">
    <property type="term" value="P:carbohydrate metabolic process"/>
    <property type="evidence" value="ECO:0007669"/>
    <property type="project" value="UniProtKB-ARBA"/>
</dbReference>
<feature type="domain" description="Nbr1 FW" evidence="3">
    <location>
        <begin position="202"/>
        <end position="294"/>
    </location>
</feature>
<accession>A0A4Q7KWZ4</accession>
<feature type="region of interest" description="Disordered" evidence="1">
    <location>
        <begin position="106"/>
        <end position="134"/>
    </location>
</feature>
<comment type="caution">
    <text evidence="4">The sequence shown here is derived from an EMBL/GenBank/DDBJ whole genome shotgun (WGS) entry which is preliminary data.</text>
</comment>
<feature type="compositionally biased region" description="Low complexity" evidence="1">
    <location>
        <begin position="165"/>
        <end position="178"/>
    </location>
</feature>
<reference evidence="4 5" key="1">
    <citation type="submission" date="2019-02" db="EMBL/GenBank/DDBJ databases">
        <title>Genomic Encyclopedia of Type Strains, Phase IV (KMG-IV): sequencing the most valuable type-strain genomes for metagenomic binning, comparative biology and taxonomic classification.</title>
        <authorList>
            <person name="Goeker M."/>
        </authorList>
    </citation>
    <scope>NUCLEOTIDE SEQUENCE [LARGE SCALE GENOMIC DNA]</scope>
    <source>
        <strain evidence="4 5">DSM 101727</strain>
    </source>
</reference>
<dbReference type="InterPro" id="IPR013783">
    <property type="entry name" value="Ig-like_fold"/>
</dbReference>
<dbReference type="RefSeq" id="WP_130344079.1">
    <property type="nucleotide sequence ID" value="NZ_SGWQ01000003.1"/>
</dbReference>
<gene>
    <name evidence="4" type="ORF">EV193_103445</name>
</gene>
<feature type="compositionally biased region" description="Polar residues" evidence="1">
    <location>
        <begin position="1"/>
        <end position="10"/>
    </location>
</feature>
<keyword evidence="2" id="KW-0472">Membrane</keyword>
<dbReference type="OrthoDB" id="166850at2"/>
<keyword evidence="2" id="KW-1133">Transmembrane helix</keyword>
<feature type="region of interest" description="Disordered" evidence="1">
    <location>
        <begin position="165"/>
        <end position="196"/>
    </location>
</feature>
<keyword evidence="5" id="KW-1185">Reference proteome</keyword>
<dbReference type="InterPro" id="IPR032350">
    <property type="entry name" value="Nbr1_FW"/>
</dbReference>
<dbReference type="Gene3D" id="2.60.40.10">
    <property type="entry name" value="Immunoglobulins"/>
    <property type="match status" value="1"/>
</dbReference>
<dbReference type="PANTHER" id="PTHR20930">
    <property type="entry name" value="OVARIAN CARCINOMA ANTIGEN CA125-RELATED"/>
    <property type="match status" value="1"/>
</dbReference>
<dbReference type="PANTHER" id="PTHR20930:SF0">
    <property type="entry name" value="PROTEIN ILRUN"/>
    <property type="match status" value="1"/>
</dbReference>
<proteinExistence type="predicted"/>
<keyword evidence="2" id="KW-0812">Transmembrane</keyword>
<protein>
    <submittedName>
        <fullName evidence="4">Ig-like domain-containing protein</fullName>
    </submittedName>
</protein>
<feature type="compositionally biased region" description="Low complexity" evidence="1">
    <location>
        <begin position="108"/>
        <end position="117"/>
    </location>
</feature>
<dbReference type="EMBL" id="SGWQ01000003">
    <property type="protein sequence ID" value="RZS41126.1"/>
    <property type="molecule type" value="Genomic_DNA"/>
</dbReference>
<evidence type="ECO:0000256" key="2">
    <source>
        <dbReference type="SAM" id="Phobius"/>
    </source>
</evidence>
<dbReference type="CDD" id="cd14947">
    <property type="entry name" value="NBR1_like"/>
    <property type="match status" value="1"/>
</dbReference>
<feature type="transmembrane region" description="Helical" evidence="2">
    <location>
        <begin position="138"/>
        <end position="160"/>
    </location>
</feature>
<evidence type="ECO:0000259" key="3">
    <source>
        <dbReference type="Pfam" id="PF16158"/>
    </source>
</evidence>
<organism evidence="4 5">
    <name type="scientific">Herbihabitans rhizosphaerae</name>
    <dbReference type="NCBI Taxonomy" id="1872711"/>
    <lineage>
        <taxon>Bacteria</taxon>
        <taxon>Bacillati</taxon>
        <taxon>Actinomycetota</taxon>
        <taxon>Actinomycetes</taxon>
        <taxon>Pseudonocardiales</taxon>
        <taxon>Pseudonocardiaceae</taxon>
        <taxon>Herbihabitans</taxon>
    </lineage>
</organism>
<dbReference type="Proteomes" id="UP000294257">
    <property type="component" value="Unassembled WGS sequence"/>
</dbReference>
<dbReference type="AlphaFoldDB" id="A0A4Q7KWZ4"/>
<evidence type="ECO:0000256" key="1">
    <source>
        <dbReference type="SAM" id="MobiDB-lite"/>
    </source>
</evidence>
<evidence type="ECO:0000313" key="5">
    <source>
        <dbReference type="Proteomes" id="UP000294257"/>
    </source>
</evidence>
<feature type="region of interest" description="Disordered" evidence="1">
    <location>
        <begin position="1"/>
        <end position="27"/>
    </location>
</feature>
<name>A0A4Q7KWZ4_9PSEU</name>
<dbReference type="Pfam" id="PF16158">
    <property type="entry name" value="N_BRCA1_IG"/>
    <property type="match status" value="1"/>
</dbReference>